<dbReference type="AlphaFoldDB" id="A0AAD9TIP5"/>
<feature type="compositionally biased region" description="Polar residues" evidence="1">
    <location>
        <begin position="590"/>
        <end position="606"/>
    </location>
</feature>
<feature type="region of interest" description="Disordered" evidence="1">
    <location>
        <begin position="434"/>
        <end position="640"/>
    </location>
</feature>
<protein>
    <submittedName>
        <fullName evidence="2">Uncharacterized protein</fullName>
    </submittedName>
</protein>
<evidence type="ECO:0000256" key="1">
    <source>
        <dbReference type="SAM" id="MobiDB-lite"/>
    </source>
</evidence>
<evidence type="ECO:0000313" key="2">
    <source>
        <dbReference type="EMBL" id="KAK2636834.1"/>
    </source>
</evidence>
<evidence type="ECO:0000313" key="3">
    <source>
        <dbReference type="Proteomes" id="UP001280121"/>
    </source>
</evidence>
<feature type="compositionally biased region" description="Polar residues" evidence="1">
    <location>
        <begin position="441"/>
        <end position="451"/>
    </location>
</feature>
<organism evidence="2 3">
    <name type="scientific">Dipteronia dyeriana</name>
    <dbReference type="NCBI Taxonomy" id="168575"/>
    <lineage>
        <taxon>Eukaryota</taxon>
        <taxon>Viridiplantae</taxon>
        <taxon>Streptophyta</taxon>
        <taxon>Embryophyta</taxon>
        <taxon>Tracheophyta</taxon>
        <taxon>Spermatophyta</taxon>
        <taxon>Magnoliopsida</taxon>
        <taxon>eudicotyledons</taxon>
        <taxon>Gunneridae</taxon>
        <taxon>Pentapetalae</taxon>
        <taxon>rosids</taxon>
        <taxon>malvids</taxon>
        <taxon>Sapindales</taxon>
        <taxon>Sapindaceae</taxon>
        <taxon>Hippocastanoideae</taxon>
        <taxon>Acereae</taxon>
        <taxon>Dipteronia</taxon>
    </lineage>
</organism>
<feature type="compositionally biased region" description="Basic residues" evidence="1">
    <location>
        <begin position="507"/>
        <end position="528"/>
    </location>
</feature>
<dbReference type="PANTHER" id="PTHR48435:SF1">
    <property type="entry name" value="POLYPROTEIN"/>
    <property type="match status" value="1"/>
</dbReference>
<accession>A0AAD9TIP5</accession>
<dbReference type="InterPro" id="IPR028919">
    <property type="entry name" value="Viral_movement"/>
</dbReference>
<dbReference type="PANTHER" id="PTHR48435">
    <property type="entry name" value="POLYPROTEIN"/>
    <property type="match status" value="1"/>
</dbReference>
<reference evidence="2" key="1">
    <citation type="journal article" date="2023" name="Plant J.">
        <title>Genome sequences and population genomics provide insights into the demographic history, inbreeding, and mutation load of two 'living fossil' tree species of Dipteronia.</title>
        <authorList>
            <person name="Feng Y."/>
            <person name="Comes H.P."/>
            <person name="Chen J."/>
            <person name="Zhu S."/>
            <person name="Lu R."/>
            <person name="Zhang X."/>
            <person name="Li P."/>
            <person name="Qiu J."/>
            <person name="Olsen K.M."/>
            <person name="Qiu Y."/>
        </authorList>
    </citation>
    <scope>NUCLEOTIDE SEQUENCE</scope>
    <source>
        <strain evidence="2">KIB01</strain>
    </source>
</reference>
<dbReference type="Pfam" id="PF01107">
    <property type="entry name" value="MP"/>
    <property type="match status" value="1"/>
</dbReference>
<dbReference type="InterPro" id="IPR053098">
    <property type="entry name" value="Petuviruses_polyprotein"/>
</dbReference>
<dbReference type="EMBL" id="JANJYI010000009">
    <property type="protein sequence ID" value="KAK2636834.1"/>
    <property type="molecule type" value="Genomic_DNA"/>
</dbReference>
<comment type="caution">
    <text evidence="2">The sequence shown here is derived from an EMBL/GenBank/DDBJ whole genome shotgun (WGS) entry which is preliminary data.</text>
</comment>
<gene>
    <name evidence="2" type="ORF">Ddye_031626</name>
</gene>
<proteinExistence type="predicted"/>
<keyword evidence="3" id="KW-1185">Reference proteome</keyword>
<name>A0AAD9TIP5_9ROSI</name>
<dbReference type="Proteomes" id="UP001280121">
    <property type="component" value="Unassembled WGS sequence"/>
</dbReference>
<sequence length="707" mass="79349">MGNTKSSYSRFSTNVLSFNEDKEVDMKEVVQYTELGFRFTYIIYNNGQGVTNGHSAGQIGQPLIEQWIREGYSHLHIGAIRIILTLHGRKGLPVTARIALLNTIYKQYEHAVIGTCLSTLHAGSISLTYYPNFNIPLRDLNLHNCLKIQLQIIGAPMMPNSYMATLHHQIAYRLQDHALDLPIPGHSGDTIFIKAEREDEVPTIIQIPKQLPREKLTEIMPLNWITNYEKAFQNVTPVVAAETKFTKLADGSIQTTYERIGTSEINTPAPDVAPSAPPVFQILTIRPVTTEQEIPIHHFEIDGTPVYTDKVNGHFIWDVDPDMCDANCECRACYKPRTSCKTVSSSKKPEDPHSPWIGLRPIKNRPLPIYDRALQILREEGLLLDNSPGLLPTVPAPIPCFMASSYDKDFPPLDSSSNPERNLFSRPFIQSTEVLPDGSHKQPSQAEQCTLPSEPPSLFPVFDIPNPVTTTPLRPPDHSQFFKSTGDLFRKYPPLPTERPSTSKDKKAPHKKKTHTSHKHSPSSHQKHAFYTSSRQPYSSNTSSSETETTEPTSTSSWETYHSSQTPDSSNYSDPDDPTQIYLATRADPQPSTQHMDTASESSVETTGAPPTMADEPPDQRDRAQTHTPAPKPTNGPWFNFDEVAPRQWRKRMSEMSTWLDLQIAKGGDNTESILYFCINLSMVACLLHKLIILIGKNHNVITKLIQ</sequence>
<feature type="compositionally biased region" description="Low complexity" evidence="1">
    <location>
        <begin position="539"/>
        <end position="560"/>
    </location>
</feature>